<gene>
    <name evidence="3" type="ORF">J2853_003826</name>
</gene>
<evidence type="ECO:0000256" key="1">
    <source>
        <dbReference type="SAM" id="MobiDB-lite"/>
    </source>
</evidence>
<evidence type="ECO:0000313" key="4">
    <source>
        <dbReference type="Proteomes" id="UP001225356"/>
    </source>
</evidence>
<comment type="caution">
    <text evidence="3">The sequence shown here is derived from an EMBL/GenBank/DDBJ whole genome shotgun (WGS) entry which is preliminary data.</text>
</comment>
<feature type="compositionally biased region" description="Low complexity" evidence="1">
    <location>
        <begin position="87"/>
        <end position="103"/>
    </location>
</feature>
<feature type="region of interest" description="Disordered" evidence="1">
    <location>
        <begin position="74"/>
        <end position="114"/>
    </location>
</feature>
<dbReference type="EMBL" id="JAUSQU010000001">
    <property type="protein sequence ID" value="MDP9844615.1"/>
    <property type="molecule type" value="Genomic_DNA"/>
</dbReference>
<sequence length="294" mass="30179">MTTKVLLASLAAGVVALPAPVEAPAAATTPDLTIRSVTLNPASPVVGPVGAVRLVVEVVARGVIGPEGVTIQVEPGAPPESRGVTLPVSASGSVSVSGPASGPRPARLSGQVSGAGDAAPVTHVLAGGGGSAIGTRAVAARAGQDWETWRFAPDKSLSRWYPAGRWTVTATARGAGGTTVTGYAPFWLKRETRFGAVQAVRKGAEVEVGGVLKRVDPRGVADYVPFAGQPVEILHRETAQADWRPVGTATSDAEGRFSRIVQDHQAGEWRIRFEGTGHYAARLGKIHPTSQGTG</sequence>
<keyword evidence="4" id="KW-1185">Reference proteome</keyword>
<keyword evidence="2" id="KW-0732">Signal</keyword>
<reference evidence="3 4" key="1">
    <citation type="submission" date="2023-07" db="EMBL/GenBank/DDBJ databases">
        <title>Sequencing the genomes of 1000 actinobacteria strains.</title>
        <authorList>
            <person name="Klenk H.-P."/>
        </authorList>
    </citation>
    <scope>NUCLEOTIDE SEQUENCE [LARGE SCALE GENOMIC DNA]</scope>
    <source>
        <strain evidence="3 4">DSM 46740</strain>
    </source>
</reference>
<dbReference type="RefSeq" id="WP_307559605.1">
    <property type="nucleotide sequence ID" value="NZ_JAUSQU010000001.1"/>
</dbReference>
<evidence type="ECO:0000256" key="2">
    <source>
        <dbReference type="SAM" id="SignalP"/>
    </source>
</evidence>
<accession>A0ABT9QCW9</accession>
<protein>
    <submittedName>
        <fullName evidence="3">Uncharacterized protein</fullName>
    </submittedName>
</protein>
<proteinExistence type="predicted"/>
<dbReference type="Proteomes" id="UP001225356">
    <property type="component" value="Unassembled WGS sequence"/>
</dbReference>
<organism evidence="3 4">
    <name type="scientific">Streptosporangium lutulentum</name>
    <dbReference type="NCBI Taxonomy" id="1461250"/>
    <lineage>
        <taxon>Bacteria</taxon>
        <taxon>Bacillati</taxon>
        <taxon>Actinomycetota</taxon>
        <taxon>Actinomycetes</taxon>
        <taxon>Streptosporangiales</taxon>
        <taxon>Streptosporangiaceae</taxon>
        <taxon>Streptosporangium</taxon>
    </lineage>
</organism>
<evidence type="ECO:0000313" key="3">
    <source>
        <dbReference type="EMBL" id="MDP9844615.1"/>
    </source>
</evidence>
<feature type="signal peptide" evidence="2">
    <location>
        <begin position="1"/>
        <end position="23"/>
    </location>
</feature>
<name>A0ABT9QCW9_9ACTN</name>
<feature type="chain" id="PRO_5046786881" evidence="2">
    <location>
        <begin position="24"/>
        <end position="294"/>
    </location>
</feature>